<comment type="caution">
    <text evidence="1">The sequence shown here is derived from an EMBL/GenBank/DDBJ whole genome shotgun (WGS) entry which is preliminary data.</text>
</comment>
<gene>
    <name evidence="1" type="ORF">HHL24_27095</name>
</gene>
<name>A0A848IH99_9BURK</name>
<proteinExistence type="predicted"/>
<reference evidence="1 2" key="1">
    <citation type="submission" date="2020-04" db="EMBL/GenBank/DDBJ databases">
        <title>Paraburkholderia sp. RP-4-7 isolated from soil.</title>
        <authorList>
            <person name="Dahal R.H."/>
        </authorList>
    </citation>
    <scope>NUCLEOTIDE SEQUENCE [LARGE SCALE GENOMIC DNA]</scope>
    <source>
        <strain evidence="1 2">RP-4-7</strain>
    </source>
</reference>
<protein>
    <submittedName>
        <fullName evidence="1">Uncharacterized protein</fullName>
    </submittedName>
</protein>
<evidence type="ECO:0000313" key="1">
    <source>
        <dbReference type="EMBL" id="NMM01592.1"/>
    </source>
</evidence>
<dbReference type="Proteomes" id="UP000544134">
    <property type="component" value="Unassembled WGS sequence"/>
</dbReference>
<organism evidence="1 2">
    <name type="scientific">Paraburkholderia polaris</name>
    <dbReference type="NCBI Taxonomy" id="2728848"/>
    <lineage>
        <taxon>Bacteria</taxon>
        <taxon>Pseudomonadati</taxon>
        <taxon>Pseudomonadota</taxon>
        <taxon>Betaproteobacteria</taxon>
        <taxon>Burkholderiales</taxon>
        <taxon>Burkholderiaceae</taxon>
        <taxon>Paraburkholderia</taxon>
    </lineage>
</organism>
<evidence type="ECO:0000313" key="2">
    <source>
        <dbReference type="Proteomes" id="UP000544134"/>
    </source>
</evidence>
<dbReference type="RefSeq" id="WP_169488418.1">
    <property type="nucleotide sequence ID" value="NZ_JABBGJ010000031.1"/>
</dbReference>
<keyword evidence="2" id="KW-1185">Reference proteome</keyword>
<accession>A0A848IH99</accession>
<sequence>MSLVISDRVVSTDDAPEYAREIGAYGGWINESCQVKSYTGAWNAELRTWGMSTADVKPGTLVEIVSVPAKAGA</sequence>
<dbReference type="AlphaFoldDB" id="A0A848IH99"/>
<dbReference type="EMBL" id="JABBGJ010000031">
    <property type="protein sequence ID" value="NMM01592.1"/>
    <property type="molecule type" value="Genomic_DNA"/>
</dbReference>